<dbReference type="InterPro" id="IPR018060">
    <property type="entry name" value="HTH_AraC"/>
</dbReference>
<sequence length="270" mass="31219">MRPFIQSFLFFRSDGSNVVDYTTFPNTNLCLAIYKNNTIDYQKNAVLNRCELNTGGNGYQSRLYGFHQNPFQVRVNADLDQICILFHPGALRAFSHEPFENLLPLNQVFEAVFKTGYSNFPEQLFNEKSTLKRADLLEEFLEKQLMSKQLHTKVNEAIFVINAIGPEQMSVERLAKELNINPSTLYRLFSAEIGQSPKSFLQTLRFRKALTRLNPAEKLDLTNIAYLNNYYDQAHFTKEVKALAGATPSQLKRRISIEQDQLIWLYNKQD</sequence>
<keyword evidence="1" id="KW-0805">Transcription regulation</keyword>
<keyword evidence="6" id="KW-1185">Reference proteome</keyword>
<dbReference type="GO" id="GO:0043565">
    <property type="term" value="F:sequence-specific DNA binding"/>
    <property type="evidence" value="ECO:0007669"/>
    <property type="project" value="InterPro"/>
</dbReference>
<organism evidence="5 6">
    <name type="scientific">Pedobacter caeni</name>
    <dbReference type="NCBI Taxonomy" id="288992"/>
    <lineage>
        <taxon>Bacteria</taxon>
        <taxon>Pseudomonadati</taxon>
        <taxon>Bacteroidota</taxon>
        <taxon>Sphingobacteriia</taxon>
        <taxon>Sphingobacteriales</taxon>
        <taxon>Sphingobacteriaceae</taxon>
        <taxon>Pedobacter</taxon>
    </lineage>
</organism>
<dbReference type="Pfam" id="PF12833">
    <property type="entry name" value="HTH_18"/>
    <property type="match status" value="1"/>
</dbReference>
<dbReference type="InterPro" id="IPR009057">
    <property type="entry name" value="Homeodomain-like_sf"/>
</dbReference>
<evidence type="ECO:0000256" key="3">
    <source>
        <dbReference type="ARBA" id="ARBA00023163"/>
    </source>
</evidence>
<dbReference type="STRING" id="288992.SAMN04488522_1011273"/>
<evidence type="ECO:0000256" key="2">
    <source>
        <dbReference type="ARBA" id="ARBA00023125"/>
    </source>
</evidence>
<keyword evidence="3" id="KW-0804">Transcription</keyword>
<dbReference type="EMBL" id="FQUQ01000001">
    <property type="protein sequence ID" value="SHE80853.1"/>
    <property type="molecule type" value="Genomic_DNA"/>
</dbReference>
<dbReference type="Gene3D" id="1.10.10.60">
    <property type="entry name" value="Homeodomain-like"/>
    <property type="match status" value="1"/>
</dbReference>
<dbReference type="Pfam" id="PF20240">
    <property type="entry name" value="DUF6597"/>
    <property type="match status" value="1"/>
</dbReference>
<proteinExistence type="predicted"/>
<reference evidence="6" key="1">
    <citation type="submission" date="2016-11" db="EMBL/GenBank/DDBJ databases">
        <authorList>
            <person name="Varghese N."/>
            <person name="Submissions S."/>
        </authorList>
    </citation>
    <scope>NUCLEOTIDE SEQUENCE [LARGE SCALE GENOMIC DNA]</scope>
    <source>
        <strain evidence="6">DSM 16990</strain>
    </source>
</reference>
<dbReference type="AlphaFoldDB" id="A0A1M4WIG7"/>
<protein>
    <submittedName>
        <fullName evidence="5">AraC-type DNA-binding protein</fullName>
    </submittedName>
</protein>
<gene>
    <name evidence="5" type="ORF">SAMN04488522_1011273</name>
</gene>
<dbReference type="SUPFAM" id="SSF46689">
    <property type="entry name" value="Homeodomain-like"/>
    <property type="match status" value="2"/>
</dbReference>
<dbReference type="SMART" id="SM00342">
    <property type="entry name" value="HTH_ARAC"/>
    <property type="match status" value="1"/>
</dbReference>
<feature type="domain" description="HTH araC/xylS-type" evidence="4">
    <location>
        <begin position="155"/>
        <end position="254"/>
    </location>
</feature>
<evidence type="ECO:0000313" key="6">
    <source>
        <dbReference type="Proteomes" id="UP000184287"/>
    </source>
</evidence>
<dbReference type="Proteomes" id="UP000184287">
    <property type="component" value="Unassembled WGS sequence"/>
</dbReference>
<evidence type="ECO:0000256" key="1">
    <source>
        <dbReference type="ARBA" id="ARBA00023015"/>
    </source>
</evidence>
<keyword evidence="2 5" id="KW-0238">DNA-binding</keyword>
<name>A0A1M4WIG7_9SPHI</name>
<accession>A0A1M4WIG7</accession>
<dbReference type="InterPro" id="IPR050204">
    <property type="entry name" value="AraC_XylS_family_regulators"/>
</dbReference>
<dbReference type="PANTHER" id="PTHR46796">
    <property type="entry name" value="HTH-TYPE TRANSCRIPTIONAL ACTIVATOR RHAS-RELATED"/>
    <property type="match status" value="1"/>
</dbReference>
<dbReference type="PANTHER" id="PTHR46796:SF13">
    <property type="entry name" value="HTH-TYPE TRANSCRIPTIONAL ACTIVATOR RHAS"/>
    <property type="match status" value="1"/>
</dbReference>
<dbReference type="InterPro" id="IPR046532">
    <property type="entry name" value="DUF6597"/>
</dbReference>
<dbReference type="GO" id="GO:0003700">
    <property type="term" value="F:DNA-binding transcription factor activity"/>
    <property type="evidence" value="ECO:0007669"/>
    <property type="project" value="InterPro"/>
</dbReference>
<dbReference type="PROSITE" id="PS01124">
    <property type="entry name" value="HTH_ARAC_FAMILY_2"/>
    <property type="match status" value="1"/>
</dbReference>
<evidence type="ECO:0000313" key="5">
    <source>
        <dbReference type="EMBL" id="SHE80853.1"/>
    </source>
</evidence>
<evidence type="ECO:0000259" key="4">
    <source>
        <dbReference type="PROSITE" id="PS01124"/>
    </source>
</evidence>